<dbReference type="Proteomes" id="UP000021369">
    <property type="component" value="Unassembled WGS sequence"/>
</dbReference>
<name>A0A011V3N3_RUMAL</name>
<gene>
    <name evidence="1" type="ORF">RASY3_04620</name>
</gene>
<evidence type="ECO:0000313" key="1">
    <source>
        <dbReference type="EMBL" id="EXM40057.1"/>
    </source>
</evidence>
<reference evidence="1 2" key="1">
    <citation type="submission" date="2013-06" db="EMBL/GenBank/DDBJ databases">
        <title>Rumen cellulosomics: divergent fiber-degrading strategies revealed by comparative genome-wide analysis of six Ruminococcal strains.</title>
        <authorList>
            <person name="Dassa B."/>
            <person name="Borovok I."/>
            <person name="Lamed R."/>
            <person name="Flint H."/>
            <person name="Yeoman C.J."/>
            <person name="White B."/>
            <person name="Bayer E.A."/>
        </authorList>
    </citation>
    <scope>NUCLEOTIDE SEQUENCE [LARGE SCALE GENOMIC DNA]</scope>
    <source>
        <strain evidence="1 2">SY3</strain>
    </source>
</reference>
<keyword evidence="2" id="KW-1185">Reference proteome</keyword>
<proteinExistence type="predicted"/>
<protein>
    <submittedName>
        <fullName evidence="1">Uncharacterized protein</fullName>
    </submittedName>
</protein>
<organism evidence="1 2">
    <name type="scientific">Ruminococcus albus SY3</name>
    <dbReference type="NCBI Taxonomy" id="1341156"/>
    <lineage>
        <taxon>Bacteria</taxon>
        <taxon>Bacillati</taxon>
        <taxon>Bacillota</taxon>
        <taxon>Clostridia</taxon>
        <taxon>Eubacteriales</taxon>
        <taxon>Oscillospiraceae</taxon>
        <taxon>Ruminococcus</taxon>
    </lineage>
</organism>
<evidence type="ECO:0000313" key="2">
    <source>
        <dbReference type="Proteomes" id="UP000021369"/>
    </source>
</evidence>
<sequence length="274" mass="30531">MCKTGMKAQEYAANESLKKRKSRLLKASAAASFALIMFVFVALSWFTSNKETDSSGMTIIAKDPSINCVTTSYHYTRSDGGIYVGQVGTIDDSFELMQYDSLFTGNNNYTYAVERLELTSSDLPESGTLYFDIERDPSQTSDMIGSDYISSVTYYAFVTLANLPTLPNDILTDVHSAATAQNTVKQTFVINEEKVDSISFAVPYTSANWSDGKLYIYLYTDYDKSLINDYIDKSLHNLLQDNGGSGHEEQVDVEYGSEVTMLNDIKKIVISRQP</sequence>
<dbReference type="AlphaFoldDB" id="A0A011V3N3"/>
<dbReference type="PATRIC" id="fig|1341156.4.peg.887"/>
<comment type="caution">
    <text evidence="1">The sequence shown here is derived from an EMBL/GenBank/DDBJ whole genome shotgun (WGS) entry which is preliminary data.</text>
</comment>
<accession>A0A011V3N3</accession>
<dbReference type="EMBL" id="JEOB01000002">
    <property type="protein sequence ID" value="EXM40057.1"/>
    <property type="molecule type" value="Genomic_DNA"/>
</dbReference>